<comment type="subunit">
    <text evidence="7">Heterotrimer.</text>
</comment>
<evidence type="ECO:0000256" key="5">
    <source>
        <dbReference type="ARBA" id="ARBA00023163"/>
    </source>
</evidence>
<comment type="similarity">
    <text evidence="7">Belongs to the NFYA/HAP2 subunit family.</text>
</comment>
<evidence type="ECO:0000256" key="7">
    <source>
        <dbReference type="RuleBase" id="RU367155"/>
    </source>
</evidence>
<evidence type="ECO:0000313" key="11">
    <source>
        <dbReference type="Proteomes" id="UP000002428"/>
    </source>
</evidence>
<dbReference type="Pfam" id="PF02045">
    <property type="entry name" value="CBFB_NFYA"/>
    <property type="match status" value="1"/>
</dbReference>
<dbReference type="RefSeq" id="XP_447139.1">
    <property type="nucleotide sequence ID" value="XM_447139.1"/>
</dbReference>
<dbReference type="PANTHER" id="PTHR12632">
    <property type="entry name" value="TRANSCRIPTION FACTOR NF-Y ALPHA-RELATED"/>
    <property type="match status" value="1"/>
</dbReference>
<dbReference type="PROSITE" id="PS51152">
    <property type="entry name" value="NFYA_HAP2_2"/>
    <property type="match status" value="1"/>
</dbReference>
<feature type="compositionally biased region" description="Basic and acidic residues" evidence="8">
    <location>
        <begin position="248"/>
        <end position="272"/>
    </location>
</feature>
<dbReference type="AlphaFoldDB" id="Q6FRK5"/>
<keyword evidence="6 7" id="KW-0539">Nucleus</keyword>
<evidence type="ECO:0000313" key="10">
    <source>
        <dbReference type="EMBL" id="CAG60072.1"/>
    </source>
</evidence>
<dbReference type="InParanoid" id="Q6FRK5"/>
<dbReference type="GO" id="GO:0003700">
    <property type="term" value="F:DNA-binding transcription factor activity"/>
    <property type="evidence" value="ECO:0007669"/>
    <property type="project" value="UniProtKB-UniRule"/>
</dbReference>
<dbReference type="VEuPathDB" id="FungiDB:CAGL0H07843g"/>
<protein>
    <recommendedName>
        <fullName evidence="7">Transcriptional activator HAP2</fullName>
    </recommendedName>
</protein>
<evidence type="ECO:0000256" key="3">
    <source>
        <dbReference type="ARBA" id="ARBA00023125"/>
    </source>
</evidence>
<dbReference type="GO" id="GO:0003677">
    <property type="term" value="F:DNA binding"/>
    <property type="evidence" value="ECO:0007669"/>
    <property type="project" value="UniProtKB-KW"/>
</dbReference>
<feature type="region of interest" description="Disordered" evidence="8">
    <location>
        <begin position="68"/>
        <end position="88"/>
    </location>
</feature>
<dbReference type="SMART" id="SM00521">
    <property type="entry name" value="CBF"/>
    <property type="match status" value="1"/>
</dbReference>
<dbReference type="PROSITE" id="PS00686">
    <property type="entry name" value="NFYA_HAP2_1"/>
    <property type="match status" value="1"/>
</dbReference>
<dbReference type="eggNOG" id="KOG1561">
    <property type="taxonomic scope" value="Eukaryota"/>
</dbReference>
<keyword evidence="4" id="KW-0010">Activator</keyword>
<dbReference type="GO" id="GO:0016602">
    <property type="term" value="C:CCAAT-binding factor complex"/>
    <property type="evidence" value="ECO:0007669"/>
    <property type="project" value="InterPro"/>
</dbReference>
<dbReference type="CGD" id="CAL0130206">
    <property type="gene designation" value="HAP2"/>
</dbReference>
<keyword evidence="3 7" id="KW-0238">DNA-binding</keyword>
<evidence type="ECO:0000256" key="8">
    <source>
        <dbReference type="SAM" id="MobiDB-lite"/>
    </source>
</evidence>
<dbReference type="STRING" id="284593.Q6FRK5"/>
<reference evidence="10 11" key="1">
    <citation type="journal article" date="2004" name="Nature">
        <title>Genome evolution in yeasts.</title>
        <authorList>
            <consortium name="Genolevures"/>
            <person name="Dujon B."/>
            <person name="Sherman D."/>
            <person name="Fischer G."/>
            <person name="Durrens P."/>
            <person name="Casaregola S."/>
            <person name="Lafontaine I."/>
            <person name="de Montigny J."/>
            <person name="Marck C."/>
            <person name="Neuveglise C."/>
            <person name="Talla E."/>
            <person name="Goffard N."/>
            <person name="Frangeul L."/>
            <person name="Aigle M."/>
            <person name="Anthouard V."/>
            <person name="Babour A."/>
            <person name="Barbe V."/>
            <person name="Barnay S."/>
            <person name="Blanchin S."/>
            <person name="Beckerich J.M."/>
            <person name="Beyne E."/>
            <person name="Bleykasten C."/>
            <person name="Boisrame A."/>
            <person name="Boyer J."/>
            <person name="Cattolico L."/>
            <person name="Confanioleri F."/>
            <person name="de Daruvar A."/>
            <person name="Despons L."/>
            <person name="Fabre E."/>
            <person name="Fairhead C."/>
            <person name="Ferry-Dumazet H."/>
            <person name="Groppi A."/>
            <person name="Hantraye F."/>
            <person name="Hennequin C."/>
            <person name="Jauniaux N."/>
            <person name="Joyet P."/>
            <person name="Kachouri R."/>
            <person name="Kerrest A."/>
            <person name="Koszul R."/>
            <person name="Lemaire M."/>
            <person name="Lesur I."/>
            <person name="Ma L."/>
            <person name="Muller H."/>
            <person name="Nicaud J.M."/>
            <person name="Nikolski M."/>
            <person name="Oztas S."/>
            <person name="Ozier-Kalogeropoulos O."/>
            <person name="Pellenz S."/>
            <person name="Potier S."/>
            <person name="Richard G.F."/>
            <person name="Straub M.L."/>
            <person name="Suleau A."/>
            <person name="Swennene D."/>
            <person name="Tekaia F."/>
            <person name="Wesolowski-Louvel M."/>
            <person name="Westhof E."/>
            <person name="Wirth B."/>
            <person name="Zeniou-Meyer M."/>
            <person name="Zivanovic I."/>
            <person name="Bolotin-Fukuhara M."/>
            <person name="Thierry A."/>
            <person name="Bouchier C."/>
            <person name="Caudron B."/>
            <person name="Scarpelli C."/>
            <person name="Gaillardin C."/>
            <person name="Weissenbach J."/>
            <person name="Wincker P."/>
            <person name="Souciet J.L."/>
        </authorList>
    </citation>
    <scope>NUCLEOTIDE SEQUENCE [LARGE SCALE GENOMIC DNA]</scope>
    <source>
        <strain evidence="11">ATCC 2001 / BCRC 20586 / JCM 3761 / NBRC 0622 / NRRL Y-65 / CBS 138</strain>
    </source>
</reference>
<dbReference type="GeneID" id="2888858"/>
<comment type="subcellular location">
    <subcellularLocation>
        <location evidence="1 7">Nucleus</location>
    </subcellularLocation>
</comment>
<dbReference type="HOGENOM" id="CLU_080763_0_0_1"/>
<accession>Q6FRK5</accession>
<feature type="region of interest" description="Disordered" evidence="8">
    <location>
        <begin position="248"/>
        <end position="296"/>
    </location>
</feature>
<dbReference type="PRINTS" id="PR00616">
    <property type="entry name" value="CCAATSUBUNTB"/>
</dbReference>
<dbReference type="InterPro" id="IPR001289">
    <property type="entry name" value="NFYA"/>
</dbReference>
<dbReference type="Proteomes" id="UP000002428">
    <property type="component" value="Chromosome H"/>
</dbReference>
<keyword evidence="11" id="KW-1185">Reference proteome</keyword>
<dbReference type="EMBL" id="CR380954">
    <property type="protein sequence ID" value="CAG60072.1"/>
    <property type="molecule type" value="Genomic_DNA"/>
</dbReference>
<feature type="compositionally biased region" description="Basic and acidic residues" evidence="8">
    <location>
        <begin position="125"/>
        <end position="140"/>
    </location>
</feature>
<name>Q6FRK5_CANGA</name>
<organism evidence="10 11">
    <name type="scientific">Candida glabrata (strain ATCC 2001 / BCRC 20586 / JCM 3761 / NBRC 0622 / NRRL Y-65 / CBS 138)</name>
    <name type="common">Yeast</name>
    <name type="synonym">Nakaseomyces glabratus</name>
    <dbReference type="NCBI Taxonomy" id="284593"/>
    <lineage>
        <taxon>Eukaryota</taxon>
        <taxon>Fungi</taxon>
        <taxon>Dikarya</taxon>
        <taxon>Ascomycota</taxon>
        <taxon>Saccharomycotina</taxon>
        <taxon>Saccharomycetes</taxon>
        <taxon>Saccharomycetales</taxon>
        <taxon>Saccharomycetaceae</taxon>
        <taxon>Nakaseomyces</taxon>
    </lineage>
</organism>
<evidence type="ECO:0000256" key="1">
    <source>
        <dbReference type="ARBA" id="ARBA00004123"/>
    </source>
</evidence>
<evidence type="ECO:0000256" key="2">
    <source>
        <dbReference type="ARBA" id="ARBA00023015"/>
    </source>
</evidence>
<dbReference type="InterPro" id="IPR018362">
    <property type="entry name" value="CCAAT-binding_factor_CS"/>
</dbReference>
<keyword evidence="5 7" id="KW-0804">Transcription</keyword>
<sequence length="296" mass="33571">MSRREVIYSETMNLQNVHPPSSIVGGTSNASPAGTDLYTSNPDDNESQAPTNEELYLYNELKRVSENVDSDNLEGKQQEDTGVPQNIITKQYVQTIPRTALDNESNNGNIKMESEPPINSTTRVPDNKNTHINGKEKNYKFDGPQRSSTNDNVRKSVPKNYENPSNKFSTEIPESNLPKEESTSEQPYYVNAKQYYRILKRRYARAKLEESLRICRERKPYLHESRHKHALRRPRGEGGRFLTAAEIKELKEKGELKDTEKTKSQSDAEKSIDTNADIVNSQKSGASTGDLDTKKD</sequence>
<feature type="compositionally biased region" description="Polar residues" evidence="8">
    <location>
        <begin position="273"/>
        <end position="287"/>
    </location>
</feature>
<feature type="compositionally biased region" description="Polar residues" evidence="8">
    <location>
        <begin position="162"/>
        <end position="173"/>
    </location>
</feature>
<dbReference type="Gene3D" id="6.10.250.2430">
    <property type="match status" value="1"/>
</dbReference>
<evidence type="ECO:0000256" key="4">
    <source>
        <dbReference type="ARBA" id="ARBA00023159"/>
    </source>
</evidence>
<gene>
    <name evidence="9" type="primary">HAP2</name>
    <name evidence="9 10" type="ordered locus">CAGL0H07843g</name>
</gene>
<comment type="function">
    <text evidence="7">Component of the sequence-specific heterotrimeric transcription factor (NF-Y) which specifically recognizes a 5'-CCAAT-3' box motif found in the promoters of its target genes.</text>
</comment>
<evidence type="ECO:0000256" key="6">
    <source>
        <dbReference type="ARBA" id="ARBA00023242"/>
    </source>
</evidence>
<dbReference type="KEGG" id="cgr:2888858"/>
<keyword evidence="2 7" id="KW-0805">Transcription regulation</keyword>
<feature type="region of interest" description="Disordered" evidence="8">
    <location>
        <begin position="16"/>
        <end position="49"/>
    </location>
</feature>
<feature type="region of interest" description="Disordered" evidence="8">
    <location>
        <begin position="101"/>
        <end position="185"/>
    </location>
</feature>
<evidence type="ECO:0000313" key="9">
    <source>
        <dbReference type="CGD" id="CAL0130206"/>
    </source>
</evidence>
<proteinExistence type="inferred from homology"/>